<evidence type="ECO:0000256" key="1">
    <source>
        <dbReference type="SAM" id="MobiDB-lite"/>
    </source>
</evidence>
<accession>T1GU99</accession>
<dbReference type="Proteomes" id="UP000015102">
    <property type="component" value="Unassembled WGS sequence"/>
</dbReference>
<protein>
    <submittedName>
        <fullName evidence="2">Uncharacterized protein</fullName>
    </submittedName>
</protein>
<dbReference type="EMBL" id="CAQQ02081339">
    <property type="status" value="NOT_ANNOTATED_CDS"/>
    <property type="molecule type" value="Genomic_DNA"/>
</dbReference>
<dbReference type="HOGENOM" id="CLU_2519023_0_0_1"/>
<evidence type="ECO:0000313" key="3">
    <source>
        <dbReference type="Proteomes" id="UP000015102"/>
    </source>
</evidence>
<reference evidence="3" key="1">
    <citation type="submission" date="2013-02" db="EMBL/GenBank/DDBJ databases">
        <authorList>
            <person name="Hughes D."/>
        </authorList>
    </citation>
    <scope>NUCLEOTIDE SEQUENCE</scope>
    <source>
        <strain>Durham</strain>
        <strain evidence="3">NC isolate 2 -- Noor lab</strain>
    </source>
</reference>
<dbReference type="EnsemblMetazoa" id="MESCA007309-RA">
    <property type="protein sequence ID" value="MESCA007309-PA"/>
    <property type="gene ID" value="MESCA007309"/>
</dbReference>
<feature type="region of interest" description="Disordered" evidence="1">
    <location>
        <begin position="1"/>
        <end position="25"/>
    </location>
</feature>
<keyword evidence="3" id="KW-1185">Reference proteome</keyword>
<dbReference type="AlphaFoldDB" id="T1GU99"/>
<reference evidence="2" key="2">
    <citation type="submission" date="2015-06" db="UniProtKB">
        <authorList>
            <consortium name="EnsemblMetazoa"/>
        </authorList>
    </citation>
    <scope>IDENTIFICATION</scope>
</reference>
<evidence type="ECO:0000313" key="2">
    <source>
        <dbReference type="EnsemblMetazoa" id="MESCA007309-PA"/>
    </source>
</evidence>
<organism evidence="2 3">
    <name type="scientific">Megaselia scalaris</name>
    <name type="common">Humpbacked fly</name>
    <name type="synonym">Phora scalaris</name>
    <dbReference type="NCBI Taxonomy" id="36166"/>
    <lineage>
        <taxon>Eukaryota</taxon>
        <taxon>Metazoa</taxon>
        <taxon>Ecdysozoa</taxon>
        <taxon>Arthropoda</taxon>
        <taxon>Hexapoda</taxon>
        <taxon>Insecta</taxon>
        <taxon>Pterygota</taxon>
        <taxon>Neoptera</taxon>
        <taxon>Endopterygota</taxon>
        <taxon>Diptera</taxon>
        <taxon>Brachycera</taxon>
        <taxon>Muscomorpha</taxon>
        <taxon>Platypezoidea</taxon>
        <taxon>Phoridae</taxon>
        <taxon>Megaseliini</taxon>
        <taxon>Megaselia</taxon>
    </lineage>
</organism>
<sequence length="85" mass="9435">MVVEEPPAEDPTEEELEQTTLDDEVNISKSEHAYMKGISVDTALHKVVKVAEMKYHNSLRSCGDKGFSPPSEAKYMGVVLDPKLN</sequence>
<name>T1GU99_MEGSC</name>
<proteinExistence type="predicted"/>